<geneLocation type="plasmid" evidence="2">
    <name>pAzo1</name>
</geneLocation>
<dbReference type="RefSeq" id="WP_011254748.1">
    <property type="nucleotide sequence ID" value="NC_006823.1"/>
</dbReference>
<dbReference type="HOGENOM" id="CLU_1266484_0_0_4"/>
<dbReference type="KEGG" id="eba:p1B240"/>
<dbReference type="Proteomes" id="UP000006552">
    <property type="component" value="Plasmid 1"/>
</dbReference>
<keyword evidence="2" id="KW-1185">Reference proteome</keyword>
<dbReference type="OrthoDB" id="8812767at2"/>
<accession>Q5NWY3</accession>
<proteinExistence type="predicted"/>
<evidence type="ECO:0000313" key="2">
    <source>
        <dbReference type="Proteomes" id="UP000006552"/>
    </source>
</evidence>
<protein>
    <submittedName>
        <fullName evidence="1">Uncharacterized protein</fullName>
    </submittedName>
</protein>
<dbReference type="EMBL" id="CR555307">
    <property type="protein sequence ID" value="CAI10431.1"/>
    <property type="molecule type" value="Genomic_DNA"/>
</dbReference>
<reference evidence="1 2" key="1">
    <citation type="journal article" date="2005" name="Arch. Microbiol.">
        <title>The genome sequence of an anaerobic aromatic-degrading denitrifying bacterium, strain EbN1.</title>
        <authorList>
            <person name="Rabus R."/>
            <person name="Kube M."/>
            <person name="Heider J."/>
            <person name="Beck A."/>
            <person name="Heitmann K."/>
            <person name="Widdel F."/>
            <person name="Reinhardt R."/>
        </authorList>
    </citation>
    <scope>NUCLEOTIDE SEQUENCE [LARGE SCALE GENOMIC DNA]</scope>
    <source>
        <strain evidence="1 2">EbN1</strain>
        <plasmid evidence="2">Plasmid pAzo1</plasmid>
    </source>
</reference>
<name>Q5NWY3_AROAE</name>
<sequence>MKSQKFEKLGRAQKQYHRNHPWGLSSSGLYVPHDYSEKTGADLSWWDDVGFILNKRRVIVWWQHPRYLYSEEIGRRARALAGDDPSDGWLFEGGTKNYKQVGRSRKRLVSYTSRKPSEAQKQYYSACREIEQRLTVEGVEFEVGTSWSRERLSWATGIELIVPLEVRDEKELAVVAQLARKLLLGQTTLHAEFPGYRYTREHWLAERQAMPG</sequence>
<keyword evidence="1" id="KW-0614">Plasmid</keyword>
<gene>
    <name evidence="1" type="ORF">p1B240</name>
</gene>
<evidence type="ECO:0000313" key="1">
    <source>
        <dbReference type="EMBL" id="CAI10431.1"/>
    </source>
</evidence>
<dbReference type="AlphaFoldDB" id="Q5NWY3"/>
<organism evidence="1 2">
    <name type="scientific">Aromatoleum aromaticum (strain DSM 19018 / LMG 30748 / EbN1)</name>
    <name type="common">Azoarcus sp. (strain EbN1)</name>
    <dbReference type="NCBI Taxonomy" id="76114"/>
    <lineage>
        <taxon>Bacteria</taxon>
        <taxon>Pseudomonadati</taxon>
        <taxon>Pseudomonadota</taxon>
        <taxon>Betaproteobacteria</taxon>
        <taxon>Rhodocyclales</taxon>
        <taxon>Rhodocyclaceae</taxon>
        <taxon>Aromatoleum</taxon>
    </lineage>
</organism>